<evidence type="ECO:0000313" key="1">
    <source>
        <dbReference type="EMBL" id="KKM27721.1"/>
    </source>
</evidence>
<proteinExistence type="predicted"/>
<gene>
    <name evidence="1" type="ORF">LCGC14_1571840</name>
</gene>
<protein>
    <submittedName>
        <fullName evidence="1">Uncharacterized protein</fullName>
    </submittedName>
</protein>
<accession>A0A0F9IJC3</accession>
<dbReference type="EMBL" id="LAZR01012268">
    <property type="protein sequence ID" value="KKM27721.1"/>
    <property type="molecule type" value="Genomic_DNA"/>
</dbReference>
<reference evidence="1" key="1">
    <citation type="journal article" date="2015" name="Nature">
        <title>Complex archaea that bridge the gap between prokaryotes and eukaryotes.</title>
        <authorList>
            <person name="Spang A."/>
            <person name="Saw J.H."/>
            <person name="Jorgensen S.L."/>
            <person name="Zaremba-Niedzwiedzka K."/>
            <person name="Martijn J."/>
            <person name="Lind A.E."/>
            <person name="van Eijk R."/>
            <person name="Schleper C."/>
            <person name="Guy L."/>
            <person name="Ettema T.J."/>
        </authorList>
    </citation>
    <scope>NUCLEOTIDE SEQUENCE</scope>
</reference>
<organism evidence="1">
    <name type="scientific">marine sediment metagenome</name>
    <dbReference type="NCBI Taxonomy" id="412755"/>
    <lineage>
        <taxon>unclassified sequences</taxon>
        <taxon>metagenomes</taxon>
        <taxon>ecological metagenomes</taxon>
    </lineage>
</organism>
<comment type="caution">
    <text evidence="1">The sequence shown here is derived from an EMBL/GenBank/DDBJ whole genome shotgun (WGS) entry which is preliminary data.</text>
</comment>
<sequence length="44" mass="5470">MKLPLETFRILKRLGQERRRLAIEVQRQLLIRSIVLNEIRRKER</sequence>
<dbReference type="AlphaFoldDB" id="A0A0F9IJC3"/>
<name>A0A0F9IJC3_9ZZZZ</name>